<sequence length="113" mass="12155">MTLMPVSNIWVLDSSWSNAGALRWMPQRSAGSKVSPSLRLSTSPVVLNTLPSVASPTGTVIEAPVSTTWPPRTRPSVGFMEMARTMPSPMCWATSRMIDLVSPLSSKSHVSAL</sequence>
<accession>A0A6J7IXM4</accession>
<protein>
    <submittedName>
        <fullName evidence="1">Unannotated protein</fullName>
    </submittedName>
</protein>
<name>A0A6J7IXM4_9ZZZZ</name>
<proteinExistence type="predicted"/>
<organism evidence="1">
    <name type="scientific">freshwater metagenome</name>
    <dbReference type="NCBI Taxonomy" id="449393"/>
    <lineage>
        <taxon>unclassified sequences</taxon>
        <taxon>metagenomes</taxon>
        <taxon>ecological metagenomes</taxon>
    </lineage>
</organism>
<dbReference type="EMBL" id="CAFBMW010000009">
    <property type="protein sequence ID" value="CAB4935092.1"/>
    <property type="molecule type" value="Genomic_DNA"/>
</dbReference>
<reference evidence="1" key="1">
    <citation type="submission" date="2020-05" db="EMBL/GenBank/DDBJ databases">
        <authorList>
            <person name="Chiriac C."/>
            <person name="Salcher M."/>
            <person name="Ghai R."/>
            <person name="Kavagutti S V."/>
        </authorList>
    </citation>
    <scope>NUCLEOTIDE SEQUENCE</scope>
</reference>
<evidence type="ECO:0000313" key="1">
    <source>
        <dbReference type="EMBL" id="CAB4935092.1"/>
    </source>
</evidence>
<gene>
    <name evidence="1" type="ORF">UFOPK3662_01485</name>
</gene>
<dbReference type="AlphaFoldDB" id="A0A6J7IXM4"/>